<reference evidence="7 8" key="1">
    <citation type="submission" date="2021-06" db="EMBL/GenBank/DDBJ databases">
        <title>Chromosome-level genome assembly of the red-tail catfish (Hemibagrus wyckioides).</title>
        <authorList>
            <person name="Shao F."/>
        </authorList>
    </citation>
    <scope>NUCLEOTIDE SEQUENCE [LARGE SCALE GENOMIC DNA]</scope>
    <source>
        <strain evidence="7">EC202008001</strain>
        <tissue evidence="7">Blood</tissue>
    </source>
</reference>
<dbReference type="GO" id="GO:1990108">
    <property type="term" value="P:protein linear deubiquitination"/>
    <property type="evidence" value="ECO:0007669"/>
    <property type="project" value="InterPro"/>
</dbReference>
<evidence type="ECO:0000313" key="8">
    <source>
        <dbReference type="Proteomes" id="UP000824219"/>
    </source>
</evidence>
<feature type="compositionally biased region" description="Acidic residues" evidence="6">
    <location>
        <begin position="509"/>
        <end position="522"/>
    </location>
</feature>
<protein>
    <recommendedName>
        <fullName evidence="9">Ubiquitin thioesterase otulin</fullName>
    </recommendedName>
</protein>
<feature type="region of interest" description="Disordered" evidence="6">
    <location>
        <begin position="207"/>
        <end position="232"/>
    </location>
</feature>
<evidence type="ECO:0000256" key="2">
    <source>
        <dbReference type="ARBA" id="ARBA00010267"/>
    </source>
</evidence>
<proteinExistence type="inferred from homology"/>
<feature type="site" description="Linear diubiquitin binding" evidence="5">
    <location>
        <position position="843"/>
    </location>
</feature>
<dbReference type="PANTHER" id="PTHR33662">
    <property type="entry name" value="OTU DEUBIQUITINASE WITH LINEAR LINKAGE-SPECIFICITY A-RELATED"/>
    <property type="match status" value="1"/>
</dbReference>
<dbReference type="InterPro" id="IPR023237">
    <property type="entry name" value="Otulin"/>
</dbReference>
<dbReference type="PRINTS" id="PR02057">
    <property type="entry name" value="PROTEINF105B"/>
</dbReference>
<dbReference type="PRINTS" id="PR02055">
    <property type="entry name" value="PROTEINF105"/>
</dbReference>
<feature type="region of interest" description="Linear diubiquitin binding" evidence="5">
    <location>
        <begin position="865"/>
        <end position="867"/>
    </location>
</feature>
<keyword evidence="3" id="KW-0963">Cytoplasm</keyword>
<evidence type="ECO:0000313" key="7">
    <source>
        <dbReference type="EMBL" id="KAG7317752.1"/>
    </source>
</evidence>
<dbReference type="OrthoDB" id="5962728at2759"/>
<comment type="caution">
    <text evidence="7">The sequence shown here is derived from an EMBL/GenBank/DDBJ whole genome shotgun (WGS) entry which is preliminary data.</text>
</comment>
<organism evidence="7 8">
    <name type="scientific">Hemibagrus wyckioides</name>
    <dbReference type="NCBI Taxonomy" id="337641"/>
    <lineage>
        <taxon>Eukaryota</taxon>
        <taxon>Metazoa</taxon>
        <taxon>Chordata</taxon>
        <taxon>Craniata</taxon>
        <taxon>Vertebrata</taxon>
        <taxon>Euteleostomi</taxon>
        <taxon>Actinopterygii</taxon>
        <taxon>Neopterygii</taxon>
        <taxon>Teleostei</taxon>
        <taxon>Ostariophysi</taxon>
        <taxon>Siluriformes</taxon>
        <taxon>Bagridae</taxon>
        <taxon>Hemibagrus</taxon>
    </lineage>
</organism>
<feature type="region of interest" description="Linear diubiquitin binding" evidence="5">
    <location>
        <begin position="622"/>
        <end position="623"/>
    </location>
</feature>
<dbReference type="EMBL" id="JAHKSW010000023">
    <property type="protein sequence ID" value="KAG7317752.1"/>
    <property type="molecule type" value="Genomic_DNA"/>
</dbReference>
<dbReference type="InterPro" id="IPR023235">
    <property type="entry name" value="FAM105"/>
</dbReference>
<evidence type="ECO:0000256" key="6">
    <source>
        <dbReference type="SAM" id="MobiDB-lite"/>
    </source>
</evidence>
<accession>A0A9D3SBC0</accession>
<gene>
    <name evidence="7" type="ORF">KOW79_018787</name>
</gene>
<evidence type="ECO:0000256" key="5">
    <source>
        <dbReference type="PIRSR" id="PIRSR623237-2"/>
    </source>
</evidence>
<feature type="region of interest" description="Disordered" evidence="6">
    <location>
        <begin position="415"/>
        <end position="536"/>
    </location>
</feature>
<dbReference type="GO" id="GO:0004843">
    <property type="term" value="F:cysteine-type deubiquitinase activity"/>
    <property type="evidence" value="ECO:0007669"/>
    <property type="project" value="InterPro"/>
</dbReference>
<keyword evidence="8" id="KW-1185">Reference proteome</keyword>
<evidence type="ECO:0000256" key="1">
    <source>
        <dbReference type="ARBA" id="ARBA00004496"/>
    </source>
</evidence>
<evidence type="ECO:0008006" key="9">
    <source>
        <dbReference type="Google" id="ProtNLM"/>
    </source>
</evidence>
<feature type="compositionally biased region" description="Basic and acidic residues" evidence="6">
    <location>
        <begin position="473"/>
        <end position="483"/>
    </location>
</feature>
<dbReference type="Pfam" id="PF16218">
    <property type="entry name" value="Peptidase_C101"/>
    <property type="match status" value="1"/>
</dbReference>
<feature type="active site" evidence="4">
    <location>
        <position position="653"/>
    </location>
</feature>
<feature type="region of interest" description="Disordered" evidence="6">
    <location>
        <begin position="334"/>
        <end position="388"/>
    </location>
</feature>
<dbReference type="PANTHER" id="PTHR33662:SF3">
    <property type="entry name" value="FIBROUS SHEATH CABYR-BINDING PROTEIN-LIKE-RELATED"/>
    <property type="match status" value="1"/>
</dbReference>
<dbReference type="GO" id="GO:0005737">
    <property type="term" value="C:cytoplasm"/>
    <property type="evidence" value="ECO:0007669"/>
    <property type="project" value="UniProtKB-SubCell"/>
</dbReference>
<feature type="active site" description="Nucleophile" evidence="4">
    <location>
        <position position="656"/>
    </location>
</feature>
<evidence type="ECO:0000256" key="4">
    <source>
        <dbReference type="PIRSR" id="PIRSR623237-1"/>
    </source>
</evidence>
<evidence type="ECO:0000256" key="3">
    <source>
        <dbReference type="ARBA" id="ARBA00022490"/>
    </source>
</evidence>
<feature type="compositionally biased region" description="Low complexity" evidence="6">
    <location>
        <begin position="345"/>
        <end position="354"/>
    </location>
</feature>
<feature type="compositionally biased region" description="Basic and acidic residues" evidence="6">
    <location>
        <begin position="48"/>
        <end position="63"/>
    </location>
</feature>
<dbReference type="Proteomes" id="UP000824219">
    <property type="component" value="Linkage Group LG23"/>
</dbReference>
<feature type="region of interest" description="Disordered" evidence="6">
    <location>
        <begin position="18"/>
        <end position="78"/>
    </location>
</feature>
<sequence length="881" mass="98369">MGNSLCCPKSNPCDHTVDETQGLLNSPDSKVSARPLTTDGISQALEAEESKNEADCRGHKQEQDVITTQPIPAPRSATEPVQSSYCSVIQSLHTEVSLAAQACQSASPVSEVTEEQVDAATATETKREDEPTKETHTLATEITDTLEVKASTELATAEVNEETDTHISEIQEKEEKTGEPMLVIQDATEEVPSDKLHDTQVDMQKMVAEEDTEKRPVEADKNEDSAEMNRKKEVAEVYKENKELETPVEVLPVMEEPVLNNSIINEVEVKGLLTPIDIGENSAETLPTENASAEPLVSLSEPSCEVEITALAVEKSVADELLENHEEHVVSNMAAMNKDSLPPKTQETSEQESTPTVKISDESTVNYIENGQEDDLTGGDLKDENPADVDEEVPQLNERLEKPCKEPLHVENQELVCEPPATSMSGSLAEEVEEPESTETAEVQKTITEIIKNEGDVGEEAFQNGLHTCAPVEKPEPTEKPDDQDIENEPQLMATGPSEAFSLDHVPTEEMEPAPEASENENETTTGDEKDNAESNQAQKGEIIFSSSHDIKVALIPVSDIENIAEKEAEHEDNEDLYRGYDEIKEEQAKETKPIMEFTIPGVEEKCSLADPVDILAYSEREWKGNTAKSNLIRKGYSEISCSFTLLRRVRGDNYCSLRATLYQVLSSTTHTPTWLLEEGFTSLPEIIEAEEHLIGMWVFPPKCIIAGEKEDAVEKLKHYLELLQKTWQEAAESETLEKKLDLCDHVFQGGEEEYALLEVLKFLMLVKAVELHRKMQAEQEVPVFCWLLFARDTSLNPKMFFSNHLSQVGFSGGLEQVEMFLLGYALQHTIQAFRLYKTDTEEFVTHYPDDHKHDWPCVSVVTEDDRHYNVPVRKPAQYRE</sequence>
<feature type="compositionally biased region" description="Basic and acidic residues" evidence="6">
    <location>
        <begin position="212"/>
        <end position="232"/>
    </location>
</feature>
<dbReference type="AlphaFoldDB" id="A0A9D3SBC0"/>
<feature type="region of interest" description="Linear diubiquitin binding" evidence="5">
    <location>
        <begin position="651"/>
        <end position="653"/>
    </location>
</feature>
<feature type="active site" evidence="4">
    <location>
        <position position="868"/>
    </location>
</feature>
<name>A0A9D3SBC0_9TELE</name>
<comment type="subcellular location">
    <subcellularLocation>
        <location evidence="1">Cytoplasm</location>
    </subcellularLocation>
</comment>
<feature type="compositionally biased region" description="Acidic residues" evidence="6">
    <location>
        <begin position="430"/>
        <end position="439"/>
    </location>
</feature>
<comment type="similarity">
    <text evidence="2">Belongs to the peptidase C65 family. Otulin subfamily.</text>
</comment>